<dbReference type="CDD" id="cd06261">
    <property type="entry name" value="TM_PBP2"/>
    <property type="match status" value="1"/>
</dbReference>
<dbReference type="InterPro" id="IPR035906">
    <property type="entry name" value="MetI-like_sf"/>
</dbReference>
<feature type="transmembrane region" description="Helical" evidence="9">
    <location>
        <begin position="504"/>
        <end position="526"/>
    </location>
</feature>
<accession>A0A1F6GMW4</accession>
<evidence type="ECO:0000256" key="7">
    <source>
        <dbReference type="ARBA" id="ARBA00022989"/>
    </source>
</evidence>
<dbReference type="SUPFAM" id="SSF161098">
    <property type="entry name" value="MetI-like"/>
    <property type="match status" value="1"/>
</dbReference>
<evidence type="ECO:0000256" key="6">
    <source>
        <dbReference type="ARBA" id="ARBA00022692"/>
    </source>
</evidence>
<evidence type="ECO:0000256" key="4">
    <source>
        <dbReference type="ARBA" id="ARBA00022448"/>
    </source>
</evidence>
<dbReference type="AlphaFoldDB" id="A0A1F6GMW4"/>
<evidence type="ECO:0000313" key="13">
    <source>
        <dbReference type="Proteomes" id="UP000177583"/>
    </source>
</evidence>
<gene>
    <name evidence="12" type="ORF">A2557_12645</name>
</gene>
<keyword evidence="8 9" id="KW-0472">Membrane</keyword>
<evidence type="ECO:0000256" key="2">
    <source>
        <dbReference type="ARBA" id="ARBA00007069"/>
    </source>
</evidence>
<evidence type="ECO:0000259" key="11">
    <source>
        <dbReference type="PROSITE" id="PS50928"/>
    </source>
</evidence>
<evidence type="ECO:0000256" key="8">
    <source>
        <dbReference type="ARBA" id="ARBA00023136"/>
    </source>
</evidence>
<feature type="transmembrane region" description="Helical" evidence="9">
    <location>
        <begin position="26"/>
        <end position="56"/>
    </location>
</feature>
<comment type="caution">
    <text evidence="12">The sequence shown here is derived from an EMBL/GenBank/DDBJ whole genome shotgun (WGS) entry which is preliminary data.</text>
</comment>
<evidence type="ECO:0000256" key="3">
    <source>
        <dbReference type="ARBA" id="ARBA00016864"/>
    </source>
</evidence>
<dbReference type="Pfam" id="PF00528">
    <property type="entry name" value="BPD_transp_1"/>
    <property type="match status" value="1"/>
</dbReference>
<keyword evidence="4" id="KW-0813">Transport</keyword>
<feature type="transmembrane region" description="Helical" evidence="9">
    <location>
        <begin position="436"/>
        <end position="456"/>
    </location>
</feature>
<evidence type="ECO:0000256" key="10">
    <source>
        <dbReference type="SAM" id="Coils"/>
    </source>
</evidence>
<feature type="transmembrane region" description="Helical" evidence="9">
    <location>
        <begin position="336"/>
        <end position="357"/>
    </location>
</feature>
<dbReference type="NCBIfam" id="TIGR00974">
    <property type="entry name" value="3a0107s02c"/>
    <property type="match status" value="1"/>
</dbReference>
<dbReference type="PANTHER" id="PTHR43470:SF6">
    <property type="entry name" value="PHOSPHATE TRANSPORT SYSTEM PERMEASE PROTEIN PSTA"/>
    <property type="match status" value="1"/>
</dbReference>
<dbReference type="InterPro" id="IPR000515">
    <property type="entry name" value="MetI-like"/>
</dbReference>
<protein>
    <recommendedName>
        <fullName evidence="3 9">Phosphate transport system permease protein PstA</fullName>
    </recommendedName>
</protein>
<evidence type="ECO:0000256" key="9">
    <source>
        <dbReference type="RuleBase" id="RU363043"/>
    </source>
</evidence>
<dbReference type="InterPro" id="IPR005672">
    <property type="entry name" value="Phosphate_PstA"/>
</dbReference>
<feature type="domain" description="ABC transmembrane type-1" evidence="11">
    <location>
        <begin position="291"/>
        <end position="523"/>
    </location>
</feature>
<keyword evidence="5 9" id="KW-1003">Cell membrane</keyword>
<dbReference type="GO" id="GO:0005315">
    <property type="term" value="F:phosphate transmembrane transporter activity"/>
    <property type="evidence" value="ECO:0007669"/>
    <property type="project" value="InterPro"/>
</dbReference>
<feature type="coiled-coil region" evidence="10">
    <location>
        <begin position="157"/>
        <end position="184"/>
    </location>
</feature>
<evidence type="ECO:0000256" key="5">
    <source>
        <dbReference type="ARBA" id="ARBA00022475"/>
    </source>
</evidence>
<proteinExistence type="inferred from homology"/>
<dbReference type="GO" id="GO:0035435">
    <property type="term" value="P:phosphate ion transmembrane transport"/>
    <property type="evidence" value="ECO:0007669"/>
    <property type="project" value="InterPro"/>
</dbReference>
<organism evidence="12 13">
    <name type="scientific">Candidatus Lambdaproteobacteria bacterium RIFOXYD2_FULL_56_26</name>
    <dbReference type="NCBI Taxonomy" id="1817773"/>
    <lineage>
        <taxon>Bacteria</taxon>
        <taxon>Pseudomonadati</taxon>
        <taxon>Pseudomonadota</taxon>
        <taxon>Candidatus Lambdaproteobacteria</taxon>
    </lineage>
</organism>
<comment type="similarity">
    <text evidence="2 9">Belongs to the binding-protein-dependent transport system permease family. CysTW subfamily.</text>
</comment>
<dbReference type="PANTHER" id="PTHR43470">
    <property type="entry name" value="PHOSPHATE TRANSPORT SYSTEM PERMEASE PROTEIN PSTA-RELATED"/>
    <property type="match status" value="1"/>
</dbReference>
<dbReference type="Gene3D" id="1.10.3720.10">
    <property type="entry name" value="MetI-like"/>
    <property type="match status" value="1"/>
</dbReference>
<dbReference type="Proteomes" id="UP000177583">
    <property type="component" value="Unassembled WGS sequence"/>
</dbReference>
<dbReference type="EMBL" id="MFNF01000057">
    <property type="protein sequence ID" value="OGG99438.1"/>
    <property type="molecule type" value="Genomic_DNA"/>
</dbReference>
<sequence>MPSSESEKAFVRGEAKKFWREGEYNVWFSTLSIGGILLMALTLLVVVTINGLGAFWPSKLALIKLKEGTTYLGEIEQTSRQPNSKEQRIQVKIGNRDLYSLDFKWINLDEVESITYPEEVIALEREEYGNFYGFLKEVHSPDLASGASGLEAIWGLGDQAKTNLSKLSAELRAQAEEMESIRLRRLDLAYKNPQSPRLAGLDKTLAEMGVVFETQVSAQEQAAVESQAHYALFADAGGREKEIPLVKIHRFYYPNQMSLPAKLGHYAVRIYELFFTEPRESNTEGGLFPAIVGTVILVFTMSFVSFPLGVVAAVYMREYARKGVMVQAVRVAVNNLAGIPSIVWGIFGLAFFIYFVGGGIDAFFFPERLPTPTFGTGGVLWASSTLGLLTVPVVIVATEEALGSVPSEIRHGSLALGATQFQTLMRVVLPMSSPRIMTGFILAMSRAAGEVAPLMITGVVKLAPSLPIDLHAPFFHLERKFMHLGFHIYDVGFQSPNVEAAKPMVFVTTLLLLGVVLLMTSFSIFLRNRMKKRFTGRTF</sequence>
<feature type="transmembrane region" description="Helical" evidence="9">
    <location>
        <begin position="287"/>
        <end position="316"/>
    </location>
</feature>
<dbReference type="PROSITE" id="PS50928">
    <property type="entry name" value="ABC_TM1"/>
    <property type="match status" value="1"/>
</dbReference>
<keyword evidence="7 9" id="KW-1133">Transmembrane helix</keyword>
<reference evidence="12 13" key="1">
    <citation type="journal article" date="2016" name="Nat. Commun.">
        <title>Thousands of microbial genomes shed light on interconnected biogeochemical processes in an aquifer system.</title>
        <authorList>
            <person name="Anantharaman K."/>
            <person name="Brown C.T."/>
            <person name="Hug L.A."/>
            <person name="Sharon I."/>
            <person name="Castelle C.J."/>
            <person name="Probst A.J."/>
            <person name="Thomas B.C."/>
            <person name="Singh A."/>
            <person name="Wilkins M.J."/>
            <person name="Karaoz U."/>
            <person name="Brodie E.L."/>
            <person name="Williams K.H."/>
            <person name="Hubbard S.S."/>
            <person name="Banfield J.F."/>
        </authorList>
    </citation>
    <scope>NUCLEOTIDE SEQUENCE [LARGE SCALE GENOMIC DNA]</scope>
</reference>
<evidence type="ECO:0000256" key="1">
    <source>
        <dbReference type="ARBA" id="ARBA00004651"/>
    </source>
</evidence>
<keyword evidence="10" id="KW-0175">Coiled coil</keyword>
<name>A0A1F6GMW4_9PROT</name>
<feature type="transmembrane region" description="Helical" evidence="9">
    <location>
        <begin position="378"/>
        <end position="397"/>
    </location>
</feature>
<dbReference type="GO" id="GO:0005886">
    <property type="term" value="C:plasma membrane"/>
    <property type="evidence" value="ECO:0007669"/>
    <property type="project" value="UniProtKB-SubCell"/>
</dbReference>
<evidence type="ECO:0000313" key="12">
    <source>
        <dbReference type="EMBL" id="OGG99438.1"/>
    </source>
</evidence>
<keyword evidence="6 9" id="KW-0812">Transmembrane</keyword>
<comment type="subcellular location">
    <subcellularLocation>
        <location evidence="9">Cell inner membrane</location>
        <topology evidence="9">Multi-pass membrane protein</topology>
    </subcellularLocation>
    <subcellularLocation>
        <location evidence="1">Cell membrane</location>
        <topology evidence="1">Multi-pass membrane protein</topology>
    </subcellularLocation>
</comment>